<dbReference type="OrthoDB" id="10252754at2759"/>
<keyword evidence="5" id="KW-1185">Reference proteome</keyword>
<dbReference type="PANTHER" id="PTHR11361">
    <property type="entry name" value="DNA MISMATCH REPAIR PROTEIN MUTS FAMILY MEMBER"/>
    <property type="match status" value="1"/>
</dbReference>
<name>A0A8X8A937_POPTO</name>
<proteinExistence type="predicted"/>
<dbReference type="SMART" id="SM00533">
    <property type="entry name" value="MUTSd"/>
    <property type="match status" value="1"/>
</dbReference>
<dbReference type="GO" id="GO:0005524">
    <property type="term" value="F:ATP binding"/>
    <property type="evidence" value="ECO:0007669"/>
    <property type="project" value="UniProtKB-KW"/>
</dbReference>
<evidence type="ECO:0000259" key="3">
    <source>
        <dbReference type="SMART" id="SM00533"/>
    </source>
</evidence>
<dbReference type="GO" id="GO:0030983">
    <property type="term" value="F:mismatched DNA binding"/>
    <property type="evidence" value="ECO:0007669"/>
    <property type="project" value="InterPro"/>
</dbReference>
<dbReference type="GO" id="GO:0005634">
    <property type="term" value="C:nucleus"/>
    <property type="evidence" value="ECO:0007669"/>
    <property type="project" value="TreeGrafter"/>
</dbReference>
<feature type="domain" description="DNA mismatch repair protein MutS core" evidence="3">
    <location>
        <begin position="152"/>
        <end position="405"/>
    </location>
</feature>
<sequence>MLSSETERVMVRHTRNPLVNELAPLSEFWDAEKTIQEVKTIYKHIGDLSASGPLNKTDKTDLDTTNLNVGEYRPSCLPSILSEFYESLALSALGGALYYLKQLFLDETLLRFAKFDSLPCSDFCEVAKKPYMILDDAALENLEIFENSRNGDTSGMLYAQLNHCVTEFGKRLLKTWLARPLYHLESVKDRRDAVAGLRLTKKQLQEFISALRGCELVAQACSSLAVILENVESGRLHHLLTPGKDLPGILPILKHFKSAFDWAEANNSGRIIPHEGVHVEYDSACEKITYVTVGKEAYLLEVPEHLRGSIPQDYEPRSSKKGFYRYWTPSIKKFLGGLSQVESEKESALNSILQRSDSLEKGAFVPNDISIGGSGCAGFILLSGPNIGGKSTFFRQVCLAVILAQNGCKRSYYGRLEYIFDRAFRNCIGAGEFSW</sequence>
<dbReference type="Pfam" id="PF05192">
    <property type="entry name" value="MutS_III"/>
    <property type="match status" value="1"/>
</dbReference>
<dbReference type="AlphaFoldDB" id="A0A8X8A937"/>
<dbReference type="InterPro" id="IPR007861">
    <property type="entry name" value="DNA_mismatch_repair_MutS_clamp"/>
</dbReference>
<accession>A0A8X8A937</accession>
<dbReference type="PANTHER" id="PTHR11361:SF150">
    <property type="entry name" value="DNA MISMATCH REPAIR PROTEIN MSH6"/>
    <property type="match status" value="1"/>
</dbReference>
<comment type="caution">
    <text evidence="4">The sequence shown here is derived from an EMBL/GenBank/DDBJ whole genome shotgun (WGS) entry which is preliminary data.</text>
</comment>
<gene>
    <name evidence="4" type="ORF">POTOM_011038</name>
</gene>
<evidence type="ECO:0000256" key="2">
    <source>
        <dbReference type="ARBA" id="ARBA00022840"/>
    </source>
</evidence>
<dbReference type="InterPro" id="IPR045076">
    <property type="entry name" value="MutS"/>
</dbReference>
<dbReference type="Proteomes" id="UP000886885">
    <property type="component" value="Chromosome 2D"/>
</dbReference>
<dbReference type="GO" id="GO:0140664">
    <property type="term" value="F:ATP-dependent DNA damage sensor activity"/>
    <property type="evidence" value="ECO:0007669"/>
    <property type="project" value="InterPro"/>
</dbReference>
<dbReference type="InterPro" id="IPR007696">
    <property type="entry name" value="DNA_mismatch_repair_MutS_core"/>
</dbReference>
<organism evidence="4 5">
    <name type="scientific">Populus tomentosa</name>
    <name type="common">Chinese white poplar</name>
    <dbReference type="NCBI Taxonomy" id="118781"/>
    <lineage>
        <taxon>Eukaryota</taxon>
        <taxon>Viridiplantae</taxon>
        <taxon>Streptophyta</taxon>
        <taxon>Embryophyta</taxon>
        <taxon>Tracheophyta</taxon>
        <taxon>Spermatophyta</taxon>
        <taxon>Magnoliopsida</taxon>
        <taxon>eudicotyledons</taxon>
        <taxon>Gunneridae</taxon>
        <taxon>Pentapetalae</taxon>
        <taxon>rosids</taxon>
        <taxon>fabids</taxon>
        <taxon>Malpighiales</taxon>
        <taxon>Salicaceae</taxon>
        <taxon>Saliceae</taxon>
        <taxon>Populus</taxon>
    </lineage>
</organism>
<dbReference type="InterPro" id="IPR000432">
    <property type="entry name" value="DNA_mismatch_repair_MutS_C"/>
</dbReference>
<dbReference type="Pfam" id="PF05190">
    <property type="entry name" value="MutS_IV"/>
    <property type="match status" value="1"/>
</dbReference>
<dbReference type="EMBL" id="JAAWWB010000004">
    <property type="protein sequence ID" value="KAG6785308.1"/>
    <property type="molecule type" value="Genomic_DNA"/>
</dbReference>
<evidence type="ECO:0000256" key="1">
    <source>
        <dbReference type="ARBA" id="ARBA00022741"/>
    </source>
</evidence>
<dbReference type="GO" id="GO:0006298">
    <property type="term" value="P:mismatch repair"/>
    <property type="evidence" value="ECO:0007669"/>
    <property type="project" value="InterPro"/>
</dbReference>
<evidence type="ECO:0000313" key="5">
    <source>
        <dbReference type="Proteomes" id="UP000886885"/>
    </source>
</evidence>
<reference evidence="4" key="1">
    <citation type="journal article" date="2020" name="bioRxiv">
        <title>Hybrid origin of Populus tomentosa Carr. identified through genome sequencing and phylogenomic analysis.</title>
        <authorList>
            <person name="An X."/>
            <person name="Gao K."/>
            <person name="Chen Z."/>
            <person name="Li J."/>
            <person name="Yang X."/>
            <person name="Yang X."/>
            <person name="Zhou J."/>
            <person name="Guo T."/>
            <person name="Zhao T."/>
            <person name="Huang S."/>
            <person name="Miao D."/>
            <person name="Khan W.U."/>
            <person name="Rao P."/>
            <person name="Ye M."/>
            <person name="Lei B."/>
            <person name="Liao W."/>
            <person name="Wang J."/>
            <person name="Ji L."/>
            <person name="Li Y."/>
            <person name="Guo B."/>
            <person name="Mustafa N.S."/>
            <person name="Li S."/>
            <person name="Yun Q."/>
            <person name="Keller S.R."/>
            <person name="Mao J."/>
            <person name="Zhang R."/>
            <person name="Strauss S.H."/>
        </authorList>
    </citation>
    <scope>NUCLEOTIDE SEQUENCE</scope>
    <source>
        <strain evidence="4">GM15</strain>
        <tissue evidence="4">Leaf</tissue>
    </source>
</reference>
<protein>
    <recommendedName>
        <fullName evidence="3">DNA mismatch repair protein MutS core domain-containing protein</fullName>
    </recommendedName>
</protein>
<keyword evidence="2" id="KW-0067">ATP-binding</keyword>
<evidence type="ECO:0000313" key="4">
    <source>
        <dbReference type="EMBL" id="KAG6785308.1"/>
    </source>
</evidence>
<dbReference type="Pfam" id="PF00488">
    <property type="entry name" value="MutS_V"/>
    <property type="match status" value="1"/>
</dbReference>
<keyword evidence="1" id="KW-0547">Nucleotide-binding</keyword>